<feature type="non-terminal residue" evidence="2">
    <location>
        <position position="130"/>
    </location>
</feature>
<accession>D8PSJ5</accession>
<name>D8PSJ5_SCHCM</name>
<dbReference type="HOGENOM" id="CLU_1939362_0_0_1"/>
<keyword evidence="3" id="KW-1185">Reference proteome</keyword>
<gene>
    <name evidence="2" type="ORF">SCHCODRAFT_105775</name>
</gene>
<dbReference type="EMBL" id="GL377303">
    <property type="protein sequence ID" value="EFJ01153.1"/>
    <property type="molecule type" value="Genomic_DNA"/>
</dbReference>
<protein>
    <submittedName>
        <fullName evidence="2">Uncharacterized protein</fullName>
    </submittedName>
</protein>
<feature type="compositionally biased region" description="Low complexity" evidence="1">
    <location>
        <begin position="119"/>
        <end position="130"/>
    </location>
</feature>
<dbReference type="Proteomes" id="UP000007431">
    <property type="component" value="Unassembled WGS sequence"/>
</dbReference>
<dbReference type="VEuPathDB" id="FungiDB:SCHCODRAFT_02605785"/>
<evidence type="ECO:0000256" key="1">
    <source>
        <dbReference type="SAM" id="MobiDB-lite"/>
    </source>
</evidence>
<dbReference type="OrthoDB" id="3254913at2759"/>
<sequence>MDSSSAYPRDNQQQYYRADLQPQSGQLDPAQTRDESPAPEPQDSLPKPLLPEISSSSDFGVDLASIIGTPPSEETDRVSKRASNVLKLAEENDKLNEQLKAMTERLEAAERRRAELAKKAQQQQQRTREA</sequence>
<evidence type="ECO:0000313" key="2">
    <source>
        <dbReference type="EMBL" id="EFJ01153.1"/>
    </source>
</evidence>
<dbReference type="GeneID" id="9594432"/>
<dbReference type="eggNOG" id="ENOG502RC1V">
    <property type="taxonomic scope" value="Eukaryota"/>
</dbReference>
<feature type="region of interest" description="Disordered" evidence="1">
    <location>
        <begin position="110"/>
        <end position="130"/>
    </location>
</feature>
<reference evidence="2 3" key="1">
    <citation type="journal article" date="2010" name="Nat. Biotechnol.">
        <title>Genome sequence of the model mushroom Schizophyllum commune.</title>
        <authorList>
            <person name="Ohm R.A."/>
            <person name="de Jong J.F."/>
            <person name="Lugones L.G."/>
            <person name="Aerts A."/>
            <person name="Kothe E."/>
            <person name="Stajich J.E."/>
            <person name="de Vries R.P."/>
            <person name="Record E."/>
            <person name="Levasseur A."/>
            <person name="Baker S.E."/>
            <person name="Bartholomew K.A."/>
            <person name="Coutinho P.M."/>
            <person name="Erdmann S."/>
            <person name="Fowler T.J."/>
            <person name="Gathman A.C."/>
            <person name="Lombard V."/>
            <person name="Henrissat B."/>
            <person name="Knabe N."/>
            <person name="Kuees U."/>
            <person name="Lilly W.W."/>
            <person name="Lindquist E."/>
            <person name="Lucas S."/>
            <person name="Magnuson J.K."/>
            <person name="Piumi F."/>
            <person name="Raudaskoski M."/>
            <person name="Salamov A."/>
            <person name="Schmutz J."/>
            <person name="Schwarze F.W.M.R."/>
            <person name="vanKuyk P.A."/>
            <person name="Horton J.S."/>
            <person name="Grigoriev I.V."/>
            <person name="Woesten H.A.B."/>
        </authorList>
    </citation>
    <scope>NUCLEOTIDE SEQUENCE [LARGE SCALE GENOMIC DNA]</scope>
    <source>
        <strain evidence="3">H4-8 / FGSC 9210</strain>
    </source>
</reference>
<dbReference type="OMA" id="HKEQHIM"/>
<proteinExistence type="predicted"/>
<dbReference type="InParanoid" id="D8PSJ5"/>
<dbReference type="RefSeq" id="XP_003036055.1">
    <property type="nucleotide sequence ID" value="XM_003036009.1"/>
</dbReference>
<dbReference type="KEGG" id="scm:SCHCO_02605785"/>
<feature type="region of interest" description="Disordered" evidence="1">
    <location>
        <begin position="1"/>
        <end position="81"/>
    </location>
</feature>
<evidence type="ECO:0000313" key="3">
    <source>
        <dbReference type="Proteomes" id="UP000007431"/>
    </source>
</evidence>
<dbReference type="AlphaFoldDB" id="D8PSJ5"/>
<organism evidence="3">
    <name type="scientific">Schizophyllum commune (strain H4-8 / FGSC 9210)</name>
    <name type="common">Split gill fungus</name>
    <dbReference type="NCBI Taxonomy" id="578458"/>
    <lineage>
        <taxon>Eukaryota</taxon>
        <taxon>Fungi</taxon>
        <taxon>Dikarya</taxon>
        <taxon>Basidiomycota</taxon>
        <taxon>Agaricomycotina</taxon>
        <taxon>Agaricomycetes</taxon>
        <taxon>Agaricomycetidae</taxon>
        <taxon>Agaricales</taxon>
        <taxon>Schizophyllaceae</taxon>
        <taxon>Schizophyllum</taxon>
    </lineage>
</organism>
<feature type="compositionally biased region" description="Polar residues" evidence="1">
    <location>
        <begin position="1"/>
        <end position="26"/>
    </location>
</feature>